<dbReference type="Pfam" id="PF00530">
    <property type="entry name" value="SRCR"/>
    <property type="match status" value="1"/>
</dbReference>
<keyword evidence="3" id="KW-1185">Reference proteome</keyword>
<name>A0A8J1T7H3_OWEFU</name>
<proteinExistence type="predicted"/>
<dbReference type="InterPro" id="IPR001190">
    <property type="entry name" value="SRCR"/>
</dbReference>
<evidence type="ECO:0000313" key="3">
    <source>
        <dbReference type="Proteomes" id="UP000749559"/>
    </source>
</evidence>
<evidence type="ECO:0000313" key="2">
    <source>
        <dbReference type="EMBL" id="CAH1783554.1"/>
    </source>
</evidence>
<reference evidence="2" key="1">
    <citation type="submission" date="2022-03" db="EMBL/GenBank/DDBJ databases">
        <authorList>
            <person name="Martin C."/>
        </authorList>
    </citation>
    <scope>NUCLEOTIDE SEQUENCE</scope>
</reference>
<feature type="disulfide bond" evidence="1">
    <location>
        <begin position="102"/>
        <end position="112"/>
    </location>
</feature>
<dbReference type="EMBL" id="CAIIXF020000005">
    <property type="protein sequence ID" value="CAH1783554.1"/>
    <property type="molecule type" value="Genomic_DNA"/>
</dbReference>
<dbReference type="InterPro" id="IPR036772">
    <property type="entry name" value="SRCR-like_dom_sf"/>
</dbReference>
<organism evidence="2 3">
    <name type="scientific">Owenia fusiformis</name>
    <name type="common">Polychaete worm</name>
    <dbReference type="NCBI Taxonomy" id="6347"/>
    <lineage>
        <taxon>Eukaryota</taxon>
        <taxon>Metazoa</taxon>
        <taxon>Spiralia</taxon>
        <taxon>Lophotrochozoa</taxon>
        <taxon>Annelida</taxon>
        <taxon>Polychaeta</taxon>
        <taxon>Sedentaria</taxon>
        <taxon>Canalipalpata</taxon>
        <taxon>Sabellida</taxon>
        <taxon>Oweniida</taxon>
        <taxon>Oweniidae</taxon>
        <taxon>Owenia</taxon>
    </lineage>
</organism>
<evidence type="ECO:0000256" key="1">
    <source>
        <dbReference type="PROSITE-ProRule" id="PRU00196"/>
    </source>
</evidence>
<dbReference type="PANTHER" id="PTHR48071">
    <property type="entry name" value="SRCR DOMAIN-CONTAINING PROTEIN"/>
    <property type="match status" value="1"/>
</dbReference>
<dbReference type="Proteomes" id="UP000749559">
    <property type="component" value="Unassembled WGS sequence"/>
</dbReference>
<dbReference type="PANTHER" id="PTHR48071:SF18">
    <property type="entry name" value="DELETED IN MALIGNANT BRAIN TUMORS 1 PROTEIN-RELATED"/>
    <property type="match status" value="1"/>
</dbReference>
<dbReference type="SMART" id="SM00202">
    <property type="entry name" value="SR"/>
    <property type="match status" value="1"/>
</dbReference>
<dbReference type="SUPFAM" id="SSF56487">
    <property type="entry name" value="SRCR-like"/>
    <property type="match status" value="2"/>
</dbReference>
<accession>A0A8J1T7H3</accession>
<gene>
    <name evidence="2" type="ORF">OFUS_LOCUS9886</name>
</gene>
<keyword evidence="1" id="KW-1015">Disulfide bond</keyword>
<dbReference type="Gene3D" id="3.10.250.10">
    <property type="entry name" value="SRCR-like domain"/>
    <property type="match status" value="2"/>
</dbReference>
<feature type="non-terminal residue" evidence="2">
    <location>
        <position position="1"/>
    </location>
</feature>
<protein>
    <submittedName>
        <fullName evidence="2">Uncharacterized protein</fullName>
    </submittedName>
</protein>
<dbReference type="OrthoDB" id="6409682at2759"/>
<comment type="caution">
    <text evidence="1">Lacks conserved residue(s) required for the propagation of feature annotation.</text>
</comment>
<sequence length="334" mass="38039">IGKCSTEHDDHLEAWVSCKSELFSDPNLNNQIRLKDGSSGQLQVKDSLGEWFPVCGIYWTKGASQVVCKQLGFKAQFGFTLKSYKIDNYMDYNRQIITNINCNGTEKSLRKCSYTKWTALYGSASTWHKERALECGSNGIQISCVDTSMRPRLIGGQSNTTGQLEVWYKKTWNKVCIGERESIYSYRSKRLAESTCFTLGYNNSKVGTYGSFNQEKKQDRMTKGISLLCEEYDALQMCNVTRAHCDDYNMYFISCFDQEPELTNFVDFEGQESDFRHYALADGVLKIDVPDKSSYDNFYICSTGWSVSEAKVACRQQGFDPKDAAIDTFSKYPC</sequence>
<dbReference type="AlphaFoldDB" id="A0A8J1T7H3"/>
<comment type="caution">
    <text evidence="2">The sequence shown here is derived from an EMBL/GenBank/DDBJ whole genome shotgun (WGS) entry which is preliminary data.</text>
</comment>
<dbReference type="GO" id="GO:0016020">
    <property type="term" value="C:membrane"/>
    <property type="evidence" value="ECO:0007669"/>
    <property type="project" value="InterPro"/>
</dbReference>
<dbReference type="PROSITE" id="PS50287">
    <property type="entry name" value="SRCR_2"/>
    <property type="match status" value="2"/>
</dbReference>